<evidence type="ECO:0000256" key="3">
    <source>
        <dbReference type="ARBA" id="ARBA00038412"/>
    </source>
</evidence>
<sequence>MPKHPCKVSHCKQLVDYSKLYCATHEHIGIKRKQEQADRYNERVRNNEYNKQYTKFYQSSVWKQTRMTKLLAQPLCEECLKHNNVTQGQIVHHIIEIRDDWDKRVDQNNLETICRECHNKHHKRKWRD</sequence>
<dbReference type="Proteomes" id="UP000019243">
    <property type="component" value="Unassembled WGS sequence"/>
</dbReference>
<comment type="caution">
    <text evidence="6">The sequence shown here is derived from an EMBL/GenBank/DDBJ whole genome shotgun (WGS) entry which is preliminary data.</text>
</comment>
<feature type="domain" description="HNH nuclease" evidence="5">
    <location>
        <begin position="65"/>
        <end position="119"/>
    </location>
</feature>
<keyword evidence="1" id="KW-0540">Nuclease</keyword>
<reference evidence="6 7" key="1">
    <citation type="submission" date="2012-12" db="EMBL/GenBank/DDBJ databases">
        <title>Novel taxa of Listeriaceae from agricultural environments in the United States.</title>
        <authorList>
            <person name="den Bakker H.C."/>
            <person name="Allred A."/>
            <person name="Warchocki S."/>
            <person name="Wright E.M."/>
            <person name="Burrell A."/>
            <person name="Nightingale K.K."/>
            <person name="Kephart D."/>
            <person name="Wiedmann M."/>
        </authorList>
    </citation>
    <scope>NUCLEOTIDE SEQUENCE [LARGE SCALE GENOMIC DNA]</scope>
    <source>
        <strain evidence="6 7">FSL F6-1037</strain>
    </source>
</reference>
<evidence type="ECO:0000256" key="1">
    <source>
        <dbReference type="ARBA" id="ARBA00022722"/>
    </source>
</evidence>
<protein>
    <recommendedName>
        <fullName evidence="4">Putative HNH nuclease YajD</fullName>
    </recommendedName>
</protein>
<dbReference type="AlphaFoldDB" id="W7CMA5"/>
<dbReference type="GO" id="GO:0016787">
    <property type="term" value="F:hydrolase activity"/>
    <property type="evidence" value="ECO:0007669"/>
    <property type="project" value="UniProtKB-KW"/>
</dbReference>
<organism evidence="6 7">
    <name type="scientific">Brochothrix campestris FSL F6-1037</name>
    <dbReference type="NCBI Taxonomy" id="1265861"/>
    <lineage>
        <taxon>Bacteria</taxon>
        <taxon>Bacillati</taxon>
        <taxon>Bacillota</taxon>
        <taxon>Bacilli</taxon>
        <taxon>Bacillales</taxon>
        <taxon>Listeriaceae</taxon>
        <taxon>Brochothrix</taxon>
    </lineage>
</organism>
<evidence type="ECO:0000313" key="7">
    <source>
        <dbReference type="Proteomes" id="UP000019243"/>
    </source>
</evidence>
<dbReference type="STRING" id="1265861.BCAMP_12346"/>
<evidence type="ECO:0000256" key="4">
    <source>
        <dbReference type="ARBA" id="ARBA00040194"/>
    </source>
</evidence>
<dbReference type="GO" id="GO:0003676">
    <property type="term" value="F:nucleic acid binding"/>
    <property type="evidence" value="ECO:0007669"/>
    <property type="project" value="InterPro"/>
</dbReference>
<dbReference type="GO" id="GO:0004519">
    <property type="term" value="F:endonuclease activity"/>
    <property type="evidence" value="ECO:0007669"/>
    <property type="project" value="InterPro"/>
</dbReference>
<dbReference type="GO" id="GO:0005829">
    <property type="term" value="C:cytosol"/>
    <property type="evidence" value="ECO:0007669"/>
    <property type="project" value="TreeGrafter"/>
</dbReference>
<dbReference type="InterPro" id="IPR003615">
    <property type="entry name" value="HNH_nuc"/>
</dbReference>
<name>W7CMA5_9LIST</name>
<dbReference type="CDD" id="cd00085">
    <property type="entry name" value="HNHc"/>
    <property type="match status" value="1"/>
</dbReference>
<evidence type="ECO:0000256" key="2">
    <source>
        <dbReference type="ARBA" id="ARBA00022801"/>
    </source>
</evidence>
<dbReference type="PANTHER" id="PTHR41286">
    <property type="entry name" value="HNH NUCLEASE YAJD-RELATED"/>
    <property type="match status" value="1"/>
</dbReference>
<dbReference type="EMBL" id="AODH01000076">
    <property type="protein sequence ID" value="EUJ34263.1"/>
    <property type="molecule type" value="Genomic_DNA"/>
</dbReference>
<dbReference type="SMART" id="SM00507">
    <property type="entry name" value="HNHc"/>
    <property type="match status" value="1"/>
</dbReference>
<keyword evidence="2" id="KW-0378">Hydrolase</keyword>
<dbReference type="GO" id="GO:0008270">
    <property type="term" value="F:zinc ion binding"/>
    <property type="evidence" value="ECO:0007669"/>
    <property type="project" value="InterPro"/>
</dbReference>
<dbReference type="InterPro" id="IPR002711">
    <property type="entry name" value="HNH"/>
</dbReference>
<gene>
    <name evidence="6" type="ORF">BCAMP_12346</name>
</gene>
<dbReference type="Pfam" id="PF01844">
    <property type="entry name" value="HNH"/>
    <property type="match status" value="1"/>
</dbReference>
<accession>W7CMA5</accession>
<evidence type="ECO:0000313" key="6">
    <source>
        <dbReference type="EMBL" id="EUJ34263.1"/>
    </source>
</evidence>
<proteinExistence type="inferred from homology"/>
<keyword evidence="7" id="KW-1185">Reference proteome</keyword>
<evidence type="ECO:0000259" key="5">
    <source>
        <dbReference type="SMART" id="SM00507"/>
    </source>
</evidence>
<comment type="similarity">
    <text evidence="3">Belongs to the HNH nuclease family.</text>
</comment>
<dbReference type="PANTHER" id="PTHR41286:SF1">
    <property type="entry name" value="HNH NUCLEASE YAJD-RELATED"/>
    <property type="match status" value="1"/>
</dbReference>